<accession>A0AAX4P9D5</accession>
<dbReference type="Proteomes" id="UP001472866">
    <property type="component" value="Chromosome 06"/>
</dbReference>
<dbReference type="AlphaFoldDB" id="A0AAX4P9D5"/>
<keyword evidence="2" id="KW-0645">Protease</keyword>
<keyword evidence="3" id="KW-0378">Hydrolase</keyword>
<evidence type="ECO:0000256" key="1">
    <source>
        <dbReference type="ARBA" id="ARBA00008140"/>
    </source>
</evidence>
<dbReference type="EMBL" id="CP151506">
    <property type="protein sequence ID" value="WZN62753.1"/>
    <property type="molecule type" value="Genomic_DNA"/>
</dbReference>
<keyword evidence="6" id="KW-1185">Reference proteome</keyword>
<evidence type="ECO:0000256" key="2">
    <source>
        <dbReference type="ARBA" id="ARBA00022670"/>
    </source>
</evidence>
<evidence type="ECO:0000313" key="6">
    <source>
        <dbReference type="Proteomes" id="UP001472866"/>
    </source>
</evidence>
<dbReference type="SMART" id="SM01179">
    <property type="entry name" value="DUF862"/>
    <property type="match status" value="1"/>
</dbReference>
<dbReference type="GO" id="GO:0006508">
    <property type="term" value="P:proteolysis"/>
    <property type="evidence" value="ECO:0007669"/>
    <property type="project" value="UniProtKB-KW"/>
</dbReference>
<reference evidence="5 6" key="1">
    <citation type="submission" date="2024-03" db="EMBL/GenBank/DDBJ databases">
        <title>Complete genome sequence of the green alga Chloropicon roscoffensis RCC1871.</title>
        <authorList>
            <person name="Lemieux C."/>
            <person name="Pombert J.-F."/>
            <person name="Otis C."/>
            <person name="Turmel M."/>
        </authorList>
    </citation>
    <scope>NUCLEOTIDE SEQUENCE [LARGE SCALE GENOMIC DNA]</scope>
    <source>
        <strain evidence="5 6">RCC1871</strain>
    </source>
</reference>
<protein>
    <submittedName>
        <fullName evidence="5">DeSI-like protein</fullName>
    </submittedName>
</protein>
<evidence type="ECO:0000313" key="5">
    <source>
        <dbReference type="EMBL" id="WZN62753.1"/>
    </source>
</evidence>
<dbReference type="Pfam" id="PF05903">
    <property type="entry name" value="Peptidase_C97"/>
    <property type="match status" value="1"/>
</dbReference>
<comment type="similarity">
    <text evidence="1">Belongs to the DeSI family.</text>
</comment>
<feature type="domain" description="PPPDE" evidence="4">
    <location>
        <begin position="9"/>
        <end position="147"/>
    </location>
</feature>
<dbReference type="GO" id="GO:0016579">
    <property type="term" value="P:protein deubiquitination"/>
    <property type="evidence" value="ECO:0007669"/>
    <property type="project" value="TreeGrafter"/>
</dbReference>
<dbReference type="PANTHER" id="PTHR12378:SF80">
    <property type="entry name" value="IP06716P-RELATED"/>
    <property type="match status" value="1"/>
</dbReference>
<gene>
    <name evidence="5" type="ORF">HKI87_06g42950</name>
</gene>
<organism evidence="5 6">
    <name type="scientific">Chloropicon roscoffensis</name>
    <dbReference type="NCBI Taxonomy" id="1461544"/>
    <lineage>
        <taxon>Eukaryota</taxon>
        <taxon>Viridiplantae</taxon>
        <taxon>Chlorophyta</taxon>
        <taxon>Chloropicophyceae</taxon>
        <taxon>Chloropicales</taxon>
        <taxon>Chloropicaceae</taxon>
        <taxon>Chloropicon</taxon>
    </lineage>
</organism>
<evidence type="ECO:0000259" key="4">
    <source>
        <dbReference type="PROSITE" id="PS51858"/>
    </source>
</evidence>
<evidence type="ECO:0000256" key="3">
    <source>
        <dbReference type="ARBA" id="ARBA00022801"/>
    </source>
</evidence>
<proteinExistence type="inferred from homology"/>
<name>A0AAX4P9D5_9CHLO</name>
<dbReference type="PANTHER" id="PTHR12378">
    <property type="entry name" value="DESUMOYLATING ISOPEPTIDASE"/>
    <property type="match status" value="1"/>
</dbReference>
<dbReference type="GO" id="GO:0101005">
    <property type="term" value="F:deubiquitinase activity"/>
    <property type="evidence" value="ECO:0007669"/>
    <property type="project" value="TreeGrafter"/>
</dbReference>
<dbReference type="PROSITE" id="PS51858">
    <property type="entry name" value="PPPDE"/>
    <property type="match status" value="1"/>
</dbReference>
<dbReference type="Gene3D" id="3.90.1720.30">
    <property type="entry name" value="PPPDE domains"/>
    <property type="match status" value="1"/>
</dbReference>
<dbReference type="InterPro" id="IPR008580">
    <property type="entry name" value="PPPDE_dom"/>
</dbReference>
<sequence>MGDFDSGPHHVRINLYDISSSNQYTTHCGVGIFHTGVELFNKEFAYGGHPHDSTGIFATRRYGAPGEVKFRQTIEIGLTRYTRKEVDNILHRLGTKYTGAKYHLLLRNCNHFADEFVFKLTGKNIPKWINRLAHIAVSINWLIPACLLPDVSTITVFSETYKEDEKQHLLQNQASSLEPIGMVGHPTKRMNYV</sequence>
<dbReference type="InterPro" id="IPR042266">
    <property type="entry name" value="PPPDE_sf"/>
</dbReference>